<dbReference type="RefSeq" id="WP_338538195.1">
    <property type="nucleotide sequence ID" value="NZ_CP104874.1"/>
</dbReference>
<dbReference type="InterPro" id="IPR017941">
    <property type="entry name" value="Rieske_2Fe-2S"/>
</dbReference>
<evidence type="ECO:0000256" key="4">
    <source>
        <dbReference type="ARBA" id="ARBA00023014"/>
    </source>
</evidence>
<evidence type="ECO:0000256" key="2">
    <source>
        <dbReference type="ARBA" id="ARBA00022723"/>
    </source>
</evidence>
<proteinExistence type="predicted"/>
<dbReference type="SUPFAM" id="SSF51905">
    <property type="entry name" value="FAD/NAD(P)-binding domain"/>
    <property type="match status" value="1"/>
</dbReference>
<evidence type="ECO:0000256" key="1">
    <source>
        <dbReference type="ARBA" id="ARBA00022714"/>
    </source>
</evidence>
<dbReference type="InterPro" id="IPR005805">
    <property type="entry name" value="Rieske_Fe-S_prot_C"/>
</dbReference>
<evidence type="ECO:0000313" key="8">
    <source>
        <dbReference type="Proteomes" id="UP001381003"/>
    </source>
</evidence>
<keyword evidence="4" id="KW-0411">Iron-sulfur</keyword>
<dbReference type="EMBL" id="CP104874">
    <property type="protein sequence ID" value="WWF05101.1"/>
    <property type="molecule type" value="Genomic_DNA"/>
</dbReference>
<dbReference type="Gene3D" id="3.30.9.10">
    <property type="entry name" value="D-Amino Acid Oxidase, subunit A, domain 2"/>
    <property type="match status" value="1"/>
</dbReference>
<dbReference type="SUPFAM" id="SSF50022">
    <property type="entry name" value="ISP domain"/>
    <property type="match status" value="1"/>
</dbReference>
<evidence type="ECO:0000256" key="3">
    <source>
        <dbReference type="ARBA" id="ARBA00023004"/>
    </source>
</evidence>
<keyword evidence="2" id="KW-0479">Metal-binding</keyword>
<reference evidence="7 8" key="1">
    <citation type="submission" date="2022-09" db="EMBL/GenBank/DDBJ databases">
        <title>Complete genome sequence of Janibacter terrae strain COS04-44, PCL-degrading bacteria isolated from oil spilled coast.</title>
        <authorList>
            <person name="Park H."/>
            <person name="Kim J.Y."/>
            <person name="An S.H."/>
            <person name="Lee C.M."/>
            <person name="Weon H.-Y."/>
        </authorList>
    </citation>
    <scope>NUCLEOTIDE SEQUENCE [LARGE SCALE GENOMIC DNA]</scope>
    <source>
        <strain evidence="7 8">COS04-44</strain>
    </source>
</reference>
<dbReference type="InterPro" id="IPR036188">
    <property type="entry name" value="FAD/NAD-bd_sf"/>
</dbReference>
<sequence length="488" mass="52305">MTSVWRASRASTPSDEPVERCDDVVVGAGITGLVTALLLARAGREVVVLEARDPGAVTTGHSTAKVSLLQGTRYSQLLRRQSEEVVAGYVEGNREGRDWLLRYCDEHDVPYQVRSAVTYAADDGRGLEQARAELDAASRMGLPVRWSEELPVPFEHAGGVVLDEQAQLDPMDLLDALVEDLRAHGGRLVTGARVTGMGQSLRPVVRHTRGRTRCDQVVLATGTPVLDRGGYFAKVSAERSYALAYEHPAPPEMMLISTGGSTRSVRDAPGSRLLVGGEGHSVGRARSEEAHLDRLRAWTALHFPEAVETHAWSAQDYRSHDGFPFVGPMPRGLGHVHVATGFDKWGMTNGVAAALDLSASLLGGQMSWSSPIHRRISRPASVARLVGINARVGLDLVTRAAGVALHPLRPGTPAEGEGEVGRRGVVPVARSTVEGRTCAVSALCTHLGGVVEWNDAEQSWDCPLHGSRFTAAGEVLEGPAMRPLPARD</sequence>
<dbReference type="PRINTS" id="PR00162">
    <property type="entry name" value="RIESKE"/>
</dbReference>
<feature type="domain" description="Rieske" evidence="6">
    <location>
        <begin position="400"/>
        <end position="488"/>
    </location>
</feature>
<dbReference type="InterPro" id="IPR036922">
    <property type="entry name" value="Rieske_2Fe-2S_sf"/>
</dbReference>
<evidence type="ECO:0000256" key="5">
    <source>
        <dbReference type="ARBA" id="ARBA00023157"/>
    </source>
</evidence>
<evidence type="ECO:0000259" key="6">
    <source>
        <dbReference type="PROSITE" id="PS51296"/>
    </source>
</evidence>
<dbReference type="PROSITE" id="PS51296">
    <property type="entry name" value="RIESKE"/>
    <property type="match status" value="1"/>
</dbReference>
<dbReference type="Gene3D" id="2.102.10.10">
    <property type="entry name" value="Rieske [2Fe-2S] iron-sulphur domain"/>
    <property type="match status" value="1"/>
</dbReference>
<dbReference type="PANTHER" id="PTHR13847:SF274">
    <property type="entry name" value="RIESKE 2FE-2S IRON-SULFUR PROTEIN YHFW-RELATED"/>
    <property type="match status" value="1"/>
</dbReference>
<protein>
    <submittedName>
        <fullName evidence="7">FAD-dependent oxidoreductase</fullName>
    </submittedName>
</protein>
<organism evidence="7 8">
    <name type="scientific">Janibacter terrae</name>
    <dbReference type="NCBI Taxonomy" id="103817"/>
    <lineage>
        <taxon>Bacteria</taxon>
        <taxon>Bacillati</taxon>
        <taxon>Actinomycetota</taxon>
        <taxon>Actinomycetes</taxon>
        <taxon>Micrococcales</taxon>
        <taxon>Intrasporangiaceae</taxon>
        <taxon>Janibacter</taxon>
    </lineage>
</organism>
<evidence type="ECO:0000313" key="7">
    <source>
        <dbReference type="EMBL" id="WWF05101.1"/>
    </source>
</evidence>
<keyword evidence="1" id="KW-0001">2Fe-2S</keyword>
<dbReference type="Pfam" id="PF01266">
    <property type="entry name" value="DAO"/>
    <property type="match status" value="1"/>
</dbReference>
<keyword evidence="5" id="KW-1015">Disulfide bond</keyword>
<dbReference type="Proteomes" id="UP001381003">
    <property type="component" value="Chromosome"/>
</dbReference>
<keyword evidence="3" id="KW-0408">Iron</keyword>
<gene>
    <name evidence="7" type="ORF">N5P18_15780</name>
</gene>
<accession>A0ABZ2FFT4</accession>
<dbReference type="PANTHER" id="PTHR13847">
    <property type="entry name" value="SARCOSINE DEHYDROGENASE-RELATED"/>
    <property type="match status" value="1"/>
</dbReference>
<dbReference type="Pfam" id="PF00355">
    <property type="entry name" value="Rieske"/>
    <property type="match status" value="1"/>
</dbReference>
<keyword evidence="8" id="KW-1185">Reference proteome</keyword>
<dbReference type="InterPro" id="IPR006076">
    <property type="entry name" value="FAD-dep_OxRdtase"/>
</dbReference>
<name>A0ABZ2FFT4_9MICO</name>
<dbReference type="Gene3D" id="3.50.50.60">
    <property type="entry name" value="FAD/NAD(P)-binding domain"/>
    <property type="match status" value="1"/>
</dbReference>